<feature type="repeat" description="ANK" evidence="3">
    <location>
        <begin position="190"/>
        <end position="222"/>
    </location>
</feature>
<dbReference type="AlphaFoldDB" id="A0A812KTB8"/>
<dbReference type="InterPro" id="IPR002110">
    <property type="entry name" value="Ankyrin_rpt"/>
</dbReference>
<evidence type="ECO:0000313" key="5">
    <source>
        <dbReference type="EMBL" id="CAE7232694.1"/>
    </source>
</evidence>
<evidence type="ECO:0000256" key="4">
    <source>
        <dbReference type="SAM" id="MobiDB-lite"/>
    </source>
</evidence>
<dbReference type="SUPFAM" id="SSF48403">
    <property type="entry name" value="Ankyrin repeat"/>
    <property type="match status" value="1"/>
</dbReference>
<keyword evidence="6" id="KW-1185">Reference proteome</keyword>
<comment type="caution">
    <text evidence="5">The sequence shown here is derived from an EMBL/GenBank/DDBJ whole genome shotgun (WGS) entry which is preliminary data.</text>
</comment>
<name>A0A812KTB8_SYMPI</name>
<feature type="region of interest" description="Disordered" evidence="4">
    <location>
        <begin position="98"/>
        <end position="118"/>
    </location>
</feature>
<dbReference type="SMART" id="SM00248">
    <property type="entry name" value="ANK"/>
    <property type="match status" value="2"/>
</dbReference>
<feature type="repeat" description="ANK" evidence="3">
    <location>
        <begin position="157"/>
        <end position="189"/>
    </location>
</feature>
<gene>
    <name evidence="5" type="primary">ANKRD46</name>
    <name evidence="5" type="ORF">SPIL2461_LOCUS3621</name>
</gene>
<dbReference type="Proteomes" id="UP000649617">
    <property type="component" value="Unassembled WGS sequence"/>
</dbReference>
<reference evidence="5" key="1">
    <citation type="submission" date="2021-02" db="EMBL/GenBank/DDBJ databases">
        <authorList>
            <person name="Dougan E. K."/>
            <person name="Rhodes N."/>
            <person name="Thang M."/>
            <person name="Chan C."/>
        </authorList>
    </citation>
    <scope>NUCLEOTIDE SEQUENCE</scope>
</reference>
<keyword evidence="1" id="KW-0677">Repeat</keyword>
<dbReference type="EMBL" id="CAJNIZ010004446">
    <property type="protein sequence ID" value="CAE7232694.1"/>
    <property type="molecule type" value="Genomic_DNA"/>
</dbReference>
<dbReference type="PANTHER" id="PTHR24171">
    <property type="entry name" value="ANKYRIN REPEAT DOMAIN-CONTAINING PROTEIN 39-RELATED"/>
    <property type="match status" value="1"/>
</dbReference>
<keyword evidence="2 3" id="KW-0040">ANK repeat</keyword>
<evidence type="ECO:0000256" key="2">
    <source>
        <dbReference type="ARBA" id="ARBA00023043"/>
    </source>
</evidence>
<dbReference type="Pfam" id="PF12796">
    <property type="entry name" value="Ank_2"/>
    <property type="match status" value="1"/>
</dbReference>
<organism evidence="5 6">
    <name type="scientific">Symbiodinium pilosum</name>
    <name type="common">Dinoflagellate</name>
    <dbReference type="NCBI Taxonomy" id="2952"/>
    <lineage>
        <taxon>Eukaryota</taxon>
        <taxon>Sar</taxon>
        <taxon>Alveolata</taxon>
        <taxon>Dinophyceae</taxon>
        <taxon>Suessiales</taxon>
        <taxon>Symbiodiniaceae</taxon>
        <taxon>Symbiodinium</taxon>
    </lineage>
</organism>
<sequence length="232" mass="25144">MYTPTPAEAAVCGAYPSGAFPDLSARTSTFYTPEPSARSSDFASLYDASSSVSGSARVTELGSLYEHGFTHSQPLQRREADRRKQKAVMAAAFDAFVPPSAEPSKMPPPPPGDVREHAEEEVSLDPRQVYSAARHGRHKEVEAALLAGFNPDYADSFGNRLFHVACQNGNKRICKLAIKYGGDMDAQNLKGNTGLHFLFAYGYADIAEYFIEKGAADTIVNESGKTAREGIR</sequence>
<dbReference type="OrthoDB" id="341259at2759"/>
<dbReference type="PROSITE" id="PS50088">
    <property type="entry name" value="ANK_REPEAT"/>
    <property type="match status" value="2"/>
</dbReference>
<evidence type="ECO:0000256" key="1">
    <source>
        <dbReference type="ARBA" id="ARBA00022737"/>
    </source>
</evidence>
<evidence type="ECO:0000256" key="3">
    <source>
        <dbReference type="PROSITE-ProRule" id="PRU00023"/>
    </source>
</evidence>
<accession>A0A812KTB8</accession>
<dbReference type="InterPro" id="IPR036770">
    <property type="entry name" value="Ankyrin_rpt-contain_sf"/>
</dbReference>
<protein>
    <submittedName>
        <fullName evidence="5">ANKRD46 protein</fullName>
    </submittedName>
</protein>
<dbReference type="Gene3D" id="1.25.40.20">
    <property type="entry name" value="Ankyrin repeat-containing domain"/>
    <property type="match status" value="1"/>
</dbReference>
<evidence type="ECO:0000313" key="6">
    <source>
        <dbReference type="Proteomes" id="UP000649617"/>
    </source>
</evidence>
<proteinExistence type="predicted"/>